<evidence type="ECO:0000313" key="2">
    <source>
        <dbReference type="EMBL" id="QGG40975.1"/>
    </source>
</evidence>
<keyword evidence="3" id="KW-1185">Reference proteome</keyword>
<dbReference type="AlphaFoldDB" id="A0A5Q2MKU8"/>
<dbReference type="EMBL" id="CP045737">
    <property type="protein sequence ID" value="QGG40975.1"/>
    <property type="molecule type" value="Genomic_DNA"/>
</dbReference>
<accession>A0A5Q2MKU8</accession>
<evidence type="ECO:0000256" key="1">
    <source>
        <dbReference type="SAM" id="Phobius"/>
    </source>
</evidence>
<keyword evidence="1" id="KW-1133">Transmembrane helix</keyword>
<dbReference type="RefSeq" id="WP_153652244.1">
    <property type="nucleotide sequence ID" value="NZ_CP045737.1"/>
</dbReference>
<name>A0A5Q2MKU8_9ACTN</name>
<proteinExistence type="predicted"/>
<feature type="transmembrane region" description="Helical" evidence="1">
    <location>
        <begin position="20"/>
        <end position="40"/>
    </location>
</feature>
<gene>
    <name evidence="2" type="ORF">GEV26_06160</name>
</gene>
<organism evidence="2 3">
    <name type="scientific">Aeromicrobium yanjiei</name>
    <dbReference type="NCBI Taxonomy" id="2662028"/>
    <lineage>
        <taxon>Bacteria</taxon>
        <taxon>Bacillati</taxon>
        <taxon>Actinomycetota</taxon>
        <taxon>Actinomycetes</taxon>
        <taxon>Propionibacteriales</taxon>
        <taxon>Nocardioidaceae</taxon>
        <taxon>Aeromicrobium</taxon>
    </lineage>
</organism>
<evidence type="ECO:0000313" key="3">
    <source>
        <dbReference type="Proteomes" id="UP000392064"/>
    </source>
</evidence>
<dbReference type="KEGG" id="aef:GEV26_06160"/>
<protein>
    <submittedName>
        <fullName evidence="2">Uncharacterized protein</fullName>
    </submittedName>
</protein>
<reference evidence="2 3" key="1">
    <citation type="submission" date="2019-11" db="EMBL/GenBank/DDBJ databases">
        <authorList>
            <person name="Li J."/>
        </authorList>
    </citation>
    <scope>NUCLEOTIDE SEQUENCE [LARGE SCALE GENOMIC DNA]</scope>
    <source>
        <strain evidence="2 3">MF47</strain>
    </source>
</reference>
<keyword evidence="1" id="KW-0472">Membrane</keyword>
<keyword evidence="1" id="KW-0812">Transmembrane</keyword>
<sequence>MTAMVLVRWLDLEFLDHGWWLVLRYTISLALAIAGGIWAWETYQRRKRVGRREATR</sequence>
<dbReference type="Proteomes" id="UP000392064">
    <property type="component" value="Chromosome"/>
</dbReference>